<feature type="compositionally biased region" description="Polar residues" evidence="1">
    <location>
        <begin position="85"/>
        <end position="99"/>
    </location>
</feature>
<keyword evidence="3" id="KW-1185">Reference proteome</keyword>
<evidence type="ECO:0000256" key="1">
    <source>
        <dbReference type="SAM" id="MobiDB-lite"/>
    </source>
</evidence>
<organism evidence="2 3">
    <name type="scientific">Geotrichum candidum</name>
    <name type="common">Oospora lactis</name>
    <name type="synonym">Dipodascus geotrichum</name>
    <dbReference type="NCBI Taxonomy" id="1173061"/>
    <lineage>
        <taxon>Eukaryota</taxon>
        <taxon>Fungi</taxon>
        <taxon>Dikarya</taxon>
        <taxon>Ascomycota</taxon>
        <taxon>Saccharomycotina</taxon>
        <taxon>Dipodascomycetes</taxon>
        <taxon>Dipodascales</taxon>
        <taxon>Dipodascaceae</taxon>
        <taxon>Geotrichum</taxon>
    </lineage>
</organism>
<feature type="region of interest" description="Disordered" evidence="1">
    <location>
        <begin position="193"/>
        <end position="213"/>
    </location>
</feature>
<gene>
    <name evidence="2" type="ORF">BN980_GECA13s00307g</name>
</gene>
<proteinExistence type="predicted"/>
<feature type="compositionally biased region" description="Low complexity" evidence="1">
    <location>
        <begin position="23"/>
        <end position="46"/>
    </location>
</feature>
<name>A0A0J9XEX2_GEOCN</name>
<feature type="compositionally biased region" description="Low complexity" evidence="1">
    <location>
        <begin position="126"/>
        <end position="139"/>
    </location>
</feature>
<feature type="compositionally biased region" description="Low complexity" evidence="1">
    <location>
        <begin position="313"/>
        <end position="331"/>
    </location>
</feature>
<feature type="compositionally biased region" description="Polar residues" evidence="1">
    <location>
        <begin position="332"/>
        <end position="345"/>
    </location>
</feature>
<sequence>MSSIEHSTGFYKPSPNNAHRSNRVGSFGSSSSNGSNMSNLSYSSISYEQMLPPPPNVFGSGIARPPSRGNGNSSISSGRNRPPSMNFSKPSDDTQNPASEQPIPSPRAALVAGLRSATDRRHQQREQQQQQQQQVLQQQQQLRLQNLSLYDAMNSGNTSVYSSSFANSQNYGSLKSPVASSFGLSPPTSPIPSDYSVESSLNNSPLTAMSDRPDSRVLASLQQKHQELMATSAAIAQQQQRLAQAINQAALSYGGYYNPNDPSFELPVLSSSPGLARSPIITPQPLQSSQQQYARNSIYNDLPAPPGYNNFYRPSSPSLPTRPLSSSSFRPQFSQDPPKQSQANSPGYKRSHRKAASLSGSGPSFGNSSANGNSSLKGNNNSTNATPYYSSGSFGSGGSSSSVGNIGGGSQLRNSTLNPGLYGKGSEMPLRQPVGPPPIEELRGQKIVLNFASTSTVNSF</sequence>
<reference evidence="2" key="1">
    <citation type="submission" date="2014-03" db="EMBL/GenBank/DDBJ databases">
        <authorList>
            <person name="Casaregola S."/>
        </authorList>
    </citation>
    <scope>NUCLEOTIDE SEQUENCE [LARGE SCALE GENOMIC DNA]</scope>
    <source>
        <strain evidence="2">CLIB 918</strain>
    </source>
</reference>
<comment type="caution">
    <text evidence="2">The sequence shown here is derived from an EMBL/GenBank/DDBJ whole genome shotgun (WGS) entry which is preliminary data.</text>
</comment>
<feature type="region of interest" description="Disordered" evidence="1">
    <location>
        <begin position="298"/>
        <end position="439"/>
    </location>
</feature>
<evidence type="ECO:0000313" key="3">
    <source>
        <dbReference type="Proteomes" id="UP000242525"/>
    </source>
</evidence>
<dbReference type="EMBL" id="CCBN010000013">
    <property type="protein sequence ID" value="CDO55926.1"/>
    <property type="molecule type" value="Genomic_DNA"/>
</dbReference>
<dbReference type="Proteomes" id="UP000242525">
    <property type="component" value="Unassembled WGS sequence"/>
</dbReference>
<dbReference type="AlphaFoldDB" id="A0A0J9XEX2"/>
<accession>A0A0J9XEX2</accession>
<feature type="region of interest" description="Disordered" evidence="1">
    <location>
        <begin position="1"/>
        <end position="139"/>
    </location>
</feature>
<feature type="compositionally biased region" description="Low complexity" evidence="1">
    <location>
        <begin position="65"/>
        <end position="84"/>
    </location>
</feature>
<protein>
    <submittedName>
        <fullName evidence="2">Uncharacterized protein</fullName>
    </submittedName>
</protein>
<feature type="compositionally biased region" description="Low complexity" evidence="1">
    <location>
        <begin position="357"/>
        <end position="384"/>
    </location>
</feature>
<feature type="compositionally biased region" description="Polar residues" evidence="1">
    <location>
        <begin position="196"/>
        <end position="207"/>
    </location>
</feature>
<evidence type="ECO:0000313" key="2">
    <source>
        <dbReference type="EMBL" id="CDO55926.1"/>
    </source>
</evidence>